<dbReference type="GeneID" id="94301850"/>
<comment type="caution">
    <text evidence="1">The sequence shown here is derived from an EMBL/GenBank/DDBJ whole genome shotgun (WGS) entry which is preliminary data.</text>
</comment>
<evidence type="ECO:0000313" key="1">
    <source>
        <dbReference type="EMBL" id="KAH0569855.1"/>
    </source>
</evidence>
<dbReference type="RefSeq" id="XP_067760628.1">
    <property type="nucleotide sequence ID" value="XM_067911606.1"/>
</dbReference>
<organism evidence="1 2">
    <name type="scientific">Spironucleus salmonicida</name>
    <dbReference type="NCBI Taxonomy" id="348837"/>
    <lineage>
        <taxon>Eukaryota</taxon>
        <taxon>Metamonada</taxon>
        <taxon>Diplomonadida</taxon>
        <taxon>Hexamitidae</taxon>
        <taxon>Hexamitinae</taxon>
        <taxon>Spironucleus</taxon>
    </lineage>
</organism>
<evidence type="ECO:0000313" key="2">
    <source>
        <dbReference type="Proteomes" id="UP000018208"/>
    </source>
</evidence>
<dbReference type="Gene3D" id="3.30.200.20">
    <property type="entry name" value="Phosphorylase Kinase, domain 1"/>
    <property type="match status" value="1"/>
</dbReference>
<reference evidence="1 2" key="1">
    <citation type="journal article" date="2014" name="PLoS Genet.">
        <title>The Genome of Spironucleus salmonicida Highlights a Fish Pathogen Adapted to Fluctuating Environments.</title>
        <authorList>
            <person name="Xu F."/>
            <person name="Jerlstrom-Hultqvist J."/>
            <person name="Einarsson E."/>
            <person name="Astvaldsson A."/>
            <person name="Svard S.G."/>
            <person name="Andersson J.O."/>
        </authorList>
    </citation>
    <scope>NUCLEOTIDE SEQUENCE [LARGE SCALE GENOMIC DNA]</scope>
    <source>
        <strain evidence="1 2">ATCC 50377</strain>
    </source>
</reference>
<gene>
    <name evidence="1" type="ORF">SS50377_27827</name>
</gene>
<sequence>MKSPPSSLLSLFTAPQIISSTVISGYHNQTKLYAITADRDLLTDNYIKIFSELISQDIFIINKLFKLKSNYIVTFPTQFSPLKEYVTETILSNQQTNIIIIQLLNLVNMTHCKKFIHGNINTNNLYYIQNKLYLGLCGPWSDNYFEIQINDISQKNDLISCGKVILELIANKQTLGVGEFQVAADMLIQGERCGKVLDFLERKGNNTTKQYNNDFIKHTRKKDFNDKISELKNLEKQISLEVEFPDIINIQQDEYCLKILQLKNQAKEVEIDYKTIIDGVNNKYNTILTQYDKLDRLFKETDELTYNNTNSKKKIIIQQNKSNNSQIDRKPTKKEFAIEIFKISANFNTQMEIDFAFSLQFDNFIFSGESGKQFVPKTDKKLINFKAQIDVFGEKSEGADEKFGIIIMCCKYQKVKEFYSFSVKIGSGEGRFWILSSCGKVSLYIQIDGWDN</sequence>
<dbReference type="Proteomes" id="UP000018208">
    <property type="component" value="Unassembled WGS sequence"/>
</dbReference>
<protein>
    <recommendedName>
        <fullName evidence="3">Protein kinase domain-containing protein</fullName>
    </recommendedName>
</protein>
<accession>A0A9P8RUP9</accession>
<name>A0A9P8RUP9_9EUKA</name>
<dbReference type="KEGG" id="ssao:94301850"/>
<dbReference type="SUPFAM" id="SSF56112">
    <property type="entry name" value="Protein kinase-like (PK-like)"/>
    <property type="match status" value="1"/>
</dbReference>
<dbReference type="InterPro" id="IPR011009">
    <property type="entry name" value="Kinase-like_dom_sf"/>
</dbReference>
<proteinExistence type="predicted"/>
<dbReference type="AlphaFoldDB" id="A0A9P8RUP9"/>
<dbReference type="Gene3D" id="1.10.510.10">
    <property type="entry name" value="Transferase(Phosphotransferase) domain 1"/>
    <property type="match status" value="1"/>
</dbReference>
<keyword evidence="2" id="KW-1185">Reference proteome</keyword>
<evidence type="ECO:0008006" key="3">
    <source>
        <dbReference type="Google" id="ProtNLM"/>
    </source>
</evidence>
<dbReference type="EMBL" id="AUWU02000008">
    <property type="protein sequence ID" value="KAH0569855.1"/>
    <property type="molecule type" value="Genomic_DNA"/>
</dbReference>